<evidence type="ECO:0000256" key="1">
    <source>
        <dbReference type="SAM" id="MobiDB-lite"/>
    </source>
</evidence>
<evidence type="ECO:0000313" key="2">
    <source>
        <dbReference type="EMBL" id="QNK01647.1"/>
    </source>
</evidence>
<dbReference type="Gene3D" id="2.30.30.100">
    <property type="match status" value="1"/>
</dbReference>
<dbReference type="Proteomes" id="UP000515873">
    <property type="component" value="Chromosome"/>
</dbReference>
<proteinExistence type="predicted"/>
<reference evidence="2 3" key="1">
    <citation type="submission" date="2020-08" db="EMBL/GenBank/DDBJ databases">
        <title>Dyella sp. G9 isolated from forest soil.</title>
        <authorList>
            <person name="Fu J."/>
            <person name="Qiu L."/>
        </authorList>
    </citation>
    <scope>NUCLEOTIDE SEQUENCE [LARGE SCALE GENOMIC DNA]</scope>
    <source>
        <strain evidence="2 3">G9</strain>
    </source>
</reference>
<dbReference type="KEGG" id="dtl:H8F01_00255"/>
<keyword evidence="3" id="KW-1185">Reference proteome</keyword>
<dbReference type="Pfam" id="PF17209">
    <property type="entry name" value="Hfq"/>
    <property type="match status" value="1"/>
</dbReference>
<organism evidence="2 3">
    <name type="scientific">Dyella telluris</name>
    <dbReference type="NCBI Taxonomy" id="2763498"/>
    <lineage>
        <taxon>Bacteria</taxon>
        <taxon>Pseudomonadati</taxon>
        <taxon>Pseudomonadota</taxon>
        <taxon>Gammaproteobacteria</taxon>
        <taxon>Lysobacterales</taxon>
        <taxon>Rhodanobacteraceae</taxon>
        <taxon>Dyella</taxon>
    </lineage>
</organism>
<name>A0A7G8Q4D9_9GAMM</name>
<feature type="region of interest" description="Disordered" evidence="1">
    <location>
        <begin position="1"/>
        <end position="37"/>
    </location>
</feature>
<dbReference type="EMBL" id="CP060412">
    <property type="protein sequence ID" value="QNK01647.1"/>
    <property type="molecule type" value="Genomic_DNA"/>
</dbReference>
<dbReference type="GO" id="GO:0003723">
    <property type="term" value="F:RNA binding"/>
    <property type="evidence" value="ECO:0007669"/>
    <property type="project" value="InterPro"/>
</dbReference>
<dbReference type="RefSeq" id="WP_187057106.1">
    <property type="nucleotide sequence ID" value="NZ_CP060412.1"/>
</dbReference>
<feature type="compositionally biased region" description="Basic residues" evidence="1">
    <location>
        <begin position="7"/>
        <end position="18"/>
    </location>
</feature>
<dbReference type="SUPFAM" id="SSF50182">
    <property type="entry name" value="Sm-like ribonucleoproteins"/>
    <property type="match status" value="1"/>
</dbReference>
<accession>A0A7G8Q4D9</accession>
<protein>
    <submittedName>
        <fullName evidence="2">RNA chaperone Hfq</fullName>
    </submittedName>
</protein>
<dbReference type="GO" id="GO:0006355">
    <property type="term" value="P:regulation of DNA-templated transcription"/>
    <property type="evidence" value="ECO:0007669"/>
    <property type="project" value="InterPro"/>
</dbReference>
<dbReference type="InterPro" id="IPR010920">
    <property type="entry name" value="LSM_dom_sf"/>
</dbReference>
<gene>
    <name evidence="2" type="ORF">H8F01_00255</name>
</gene>
<evidence type="ECO:0000313" key="3">
    <source>
        <dbReference type="Proteomes" id="UP000515873"/>
    </source>
</evidence>
<sequence length="103" mass="11869">MKDHNFPRRKTLHLNGKARRPEVTPPTKIVLPPQPKPWSHDQWLQEMRESETELEFVLGADVVLNGYVLEVDRYTILISTNNGAVKRLLFKHALEEITVAEVA</sequence>
<dbReference type="InterPro" id="IPR005001">
    <property type="entry name" value="Hfq"/>
</dbReference>
<dbReference type="AlphaFoldDB" id="A0A7G8Q4D9"/>